<evidence type="ECO:0000256" key="3">
    <source>
        <dbReference type="ARBA" id="ARBA00023125"/>
    </source>
</evidence>
<dbReference type="InterPro" id="IPR017930">
    <property type="entry name" value="Myb_dom"/>
</dbReference>
<dbReference type="Proteomes" id="UP000238479">
    <property type="component" value="Chromosome 6"/>
</dbReference>
<reference evidence="8 9" key="1">
    <citation type="journal article" date="2018" name="Nat. Genet.">
        <title>The Rosa genome provides new insights in the design of modern roses.</title>
        <authorList>
            <person name="Bendahmane M."/>
        </authorList>
    </citation>
    <scope>NUCLEOTIDE SEQUENCE [LARGE SCALE GENOMIC DNA]</scope>
    <source>
        <strain evidence="9">cv. Old Blush</strain>
    </source>
</reference>
<dbReference type="SMART" id="SM00717">
    <property type="entry name" value="SANT"/>
    <property type="match status" value="2"/>
</dbReference>
<dbReference type="GO" id="GO:0005634">
    <property type="term" value="C:nucleus"/>
    <property type="evidence" value="ECO:0007669"/>
    <property type="project" value="UniProtKB-SubCell"/>
</dbReference>
<comment type="caution">
    <text evidence="8">The sequence shown here is derived from an EMBL/GenBank/DDBJ whole genome shotgun (WGS) entry which is preliminary data.</text>
</comment>
<name>A0A2P6Q1J9_ROSCH</name>
<organism evidence="8 9">
    <name type="scientific">Rosa chinensis</name>
    <name type="common">China rose</name>
    <dbReference type="NCBI Taxonomy" id="74649"/>
    <lineage>
        <taxon>Eukaryota</taxon>
        <taxon>Viridiplantae</taxon>
        <taxon>Streptophyta</taxon>
        <taxon>Embryophyta</taxon>
        <taxon>Tracheophyta</taxon>
        <taxon>Spermatophyta</taxon>
        <taxon>Magnoliopsida</taxon>
        <taxon>eudicotyledons</taxon>
        <taxon>Gunneridae</taxon>
        <taxon>Pentapetalae</taxon>
        <taxon>rosids</taxon>
        <taxon>fabids</taxon>
        <taxon>Rosales</taxon>
        <taxon>Rosaceae</taxon>
        <taxon>Rosoideae</taxon>
        <taxon>Rosoideae incertae sedis</taxon>
        <taxon>Rosa</taxon>
    </lineage>
</organism>
<protein>
    <submittedName>
        <fullName evidence="8">Putative transcription factor MYB-HB-like family</fullName>
    </submittedName>
</protein>
<dbReference type="EMBL" id="PDCK01000044">
    <property type="protein sequence ID" value="PRQ28034.1"/>
    <property type="molecule type" value="Genomic_DNA"/>
</dbReference>
<dbReference type="Pfam" id="PF00249">
    <property type="entry name" value="Myb_DNA-binding"/>
    <property type="match status" value="2"/>
</dbReference>
<dbReference type="Gene3D" id="1.10.10.60">
    <property type="entry name" value="Homeodomain-like"/>
    <property type="match status" value="2"/>
</dbReference>
<evidence type="ECO:0000313" key="8">
    <source>
        <dbReference type="EMBL" id="PRQ28034.1"/>
    </source>
</evidence>
<feature type="compositionally biased region" description="Low complexity" evidence="5">
    <location>
        <begin position="151"/>
        <end position="165"/>
    </location>
</feature>
<dbReference type="PROSITE" id="PS51294">
    <property type="entry name" value="HTH_MYB"/>
    <property type="match status" value="2"/>
</dbReference>
<dbReference type="AlphaFoldDB" id="A0A2P6Q1J9"/>
<dbReference type="PROSITE" id="PS50090">
    <property type="entry name" value="MYB_LIKE"/>
    <property type="match status" value="2"/>
</dbReference>
<evidence type="ECO:0000259" key="6">
    <source>
        <dbReference type="PROSITE" id="PS50090"/>
    </source>
</evidence>
<dbReference type="PANTHER" id="PTHR47999">
    <property type="entry name" value="TRANSCRIPTION FACTOR MYB8-RELATED-RELATED"/>
    <property type="match status" value="1"/>
</dbReference>
<dbReference type="InterPro" id="IPR015495">
    <property type="entry name" value="Myb_TF_plants"/>
</dbReference>
<dbReference type="FunFam" id="1.10.10.60:FF:000001">
    <property type="entry name" value="MYB-related transcription factor"/>
    <property type="match status" value="1"/>
</dbReference>
<evidence type="ECO:0000313" key="9">
    <source>
        <dbReference type="Proteomes" id="UP000238479"/>
    </source>
</evidence>
<keyword evidence="9" id="KW-1185">Reference proteome</keyword>
<dbReference type="PANTHER" id="PTHR47999:SF59">
    <property type="entry name" value="TRANSCRIPTION FACTOR WER-LIKE"/>
    <property type="match status" value="1"/>
</dbReference>
<dbReference type="InterPro" id="IPR009057">
    <property type="entry name" value="Homeodomain-like_sf"/>
</dbReference>
<feature type="compositionally biased region" description="Polar residues" evidence="5">
    <location>
        <begin position="216"/>
        <end position="226"/>
    </location>
</feature>
<feature type="domain" description="HTH myb-type" evidence="7">
    <location>
        <begin position="9"/>
        <end position="61"/>
    </location>
</feature>
<dbReference type="OMA" id="QWHSHHQ"/>
<proteinExistence type="predicted"/>
<sequence length="282" mass="32194">MRRIPCCSKEGVNKGPWTAEEDKMLADHIKAHGEQKWSSIPKQTGLKRCGKSCRLRWLNYLRPNIKRGNITQEEEDLIIRLHKLLGNRWSLIAGRIPGRTDNEIKNYWNGHLCKKSQLEKSKVAAKNMRPSDEAKVEEDHRHDSKVESESSEGSLFSHSSTTSTTTEEDSSDILMDFYTREITLSEFLDTDFTKFSSMISTDKVLMVQGEGEDQIQKQPQVSSSQAEAEANDEAPMNVIISQEMMDNLIVWEYQSDSDFGFKLSAAFTDSVADEERILDFMN</sequence>
<dbReference type="CDD" id="cd00167">
    <property type="entry name" value="SANT"/>
    <property type="match status" value="2"/>
</dbReference>
<feature type="compositionally biased region" description="Basic and acidic residues" evidence="5">
    <location>
        <begin position="129"/>
        <end position="148"/>
    </location>
</feature>
<accession>A0A2P6Q1J9</accession>
<dbReference type="OrthoDB" id="2143914at2759"/>
<feature type="region of interest" description="Disordered" evidence="5">
    <location>
        <begin position="120"/>
        <end position="169"/>
    </location>
</feature>
<gene>
    <name evidence="8" type="ORF">RchiOBHm_Chr6g0311701</name>
</gene>
<dbReference type="InterPro" id="IPR001005">
    <property type="entry name" value="SANT/Myb"/>
</dbReference>
<comment type="subcellular location">
    <subcellularLocation>
        <location evidence="1">Nucleus</location>
    </subcellularLocation>
</comment>
<keyword evidence="2" id="KW-0677">Repeat</keyword>
<evidence type="ECO:0000256" key="4">
    <source>
        <dbReference type="ARBA" id="ARBA00023242"/>
    </source>
</evidence>
<feature type="domain" description="Myb-like" evidence="6">
    <location>
        <begin position="62"/>
        <end position="112"/>
    </location>
</feature>
<evidence type="ECO:0000256" key="1">
    <source>
        <dbReference type="ARBA" id="ARBA00004123"/>
    </source>
</evidence>
<feature type="region of interest" description="Disordered" evidence="5">
    <location>
        <begin position="210"/>
        <end position="230"/>
    </location>
</feature>
<dbReference type="GO" id="GO:0003677">
    <property type="term" value="F:DNA binding"/>
    <property type="evidence" value="ECO:0007669"/>
    <property type="project" value="UniProtKB-KW"/>
</dbReference>
<feature type="domain" description="HTH myb-type" evidence="7">
    <location>
        <begin position="62"/>
        <end position="116"/>
    </location>
</feature>
<evidence type="ECO:0000256" key="5">
    <source>
        <dbReference type="SAM" id="MobiDB-lite"/>
    </source>
</evidence>
<evidence type="ECO:0000259" key="7">
    <source>
        <dbReference type="PROSITE" id="PS51294"/>
    </source>
</evidence>
<evidence type="ECO:0000256" key="2">
    <source>
        <dbReference type="ARBA" id="ARBA00022737"/>
    </source>
</evidence>
<keyword evidence="3" id="KW-0238">DNA-binding</keyword>
<feature type="domain" description="Myb-like" evidence="6">
    <location>
        <begin position="9"/>
        <end position="61"/>
    </location>
</feature>
<dbReference type="Gramene" id="PRQ28034">
    <property type="protein sequence ID" value="PRQ28034"/>
    <property type="gene ID" value="RchiOBHm_Chr6g0311701"/>
</dbReference>
<dbReference type="SUPFAM" id="SSF46689">
    <property type="entry name" value="Homeodomain-like"/>
    <property type="match status" value="1"/>
</dbReference>
<keyword evidence="4" id="KW-0539">Nucleus</keyword>